<dbReference type="InterPro" id="IPR002126">
    <property type="entry name" value="Cadherin-like_dom"/>
</dbReference>
<name>A0A4V2J9W5_9FLAO</name>
<dbReference type="SMART" id="SM00112">
    <property type="entry name" value="CA"/>
    <property type="match status" value="1"/>
</dbReference>
<keyword evidence="7" id="KW-0472">Membrane</keyword>
<keyword evidence="10" id="KW-1185">Reference proteome</keyword>
<evidence type="ECO:0000259" key="8">
    <source>
        <dbReference type="PROSITE" id="PS50268"/>
    </source>
</evidence>
<dbReference type="Proteomes" id="UP000291142">
    <property type="component" value="Unassembled WGS sequence"/>
</dbReference>
<reference evidence="9 10" key="1">
    <citation type="submission" date="2019-02" db="EMBL/GenBank/DDBJ databases">
        <title>Hyunsoonleella sp., isolated from marine sediment.</title>
        <authorList>
            <person name="Liu B.-T."/>
        </authorList>
    </citation>
    <scope>NUCLEOTIDE SEQUENCE [LARGE SCALE GENOMIC DNA]</scope>
    <source>
        <strain evidence="9 10">T58</strain>
    </source>
</reference>
<evidence type="ECO:0000313" key="9">
    <source>
        <dbReference type="EMBL" id="TBN01315.1"/>
    </source>
</evidence>
<dbReference type="InterPro" id="IPR015919">
    <property type="entry name" value="Cadherin-like_sf"/>
</dbReference>
<gene>
    <name evidence="9" type="ORF">EYD45_12975</name>
</gene>
<comment type="subcellular location">
    <subcellularLocation>
        <location evidence="1">Membrane</location>
    </subcellularLocation>
</comment>
<dbReference type="GO" id="GO:0007156">
    <property type="term" value="P:homophilic cell adhesion via plasma membrane adhesion molecules"/>
    <property type="evidence" value="ECO:0007669"/>
    <property type="project" value="InterPro"/>
</dbReference>
<dbReference type="PROSITE" id="PS51257">
    <property type="entry name" value="PROKAR_LIPOPROTEIN"/>
    <property type="match status" value="1"/>
</dbReference>
<evidence type="ECO:0000256" key="5">
    <source>
        <dbReference type="ARBA" id="ARBA00022889"/>
    </source>
</evidence>
<proteinExistence type="predicted"/>
<dbReference type="SUPFAM" id="SSF49313">
    <property type="entry name" value="Cadherin-like"/>
    <property type="match status" value="1"/>
</dbReference>
<dbReference type="RefSeq" id="WP_130964991.1">
    <property type="nucleotide sequence ID" value="NZ_SIRT01000012.1"/>
</dbReference>
<dbReference type="GO" id="GO:0005509">
    <property type="term" value="F:calcium ion binding"/>
    <property type="evidence" value="ECO:0007669"/>
    <property type="project" value="InterPro"/>
</dbReference>
<evidence type="ECO:0000256" key="2">
    <source>
        <dbReference type="ARBA" id="ARBA00022692"/>
    </source>
</evidence>
<evidence type="ECO:0000256" key="3">
    <source>
        <dbReference type="ARBA" id="ARBA00022737"/>
    </source>
</evidence>
<dbReference type="EMBL" id="SIRT01000012">
    <property type="protein sequence ID" value="TBN01315.1"/>
    <property type="molecule type" value="Genomic_DNA"/>
</dbReference>
<keyword evidence="4" id="KW-0106">Calcium</keyword>
<organism evidence="9 10">
    <name type="scientific">Hyunsoonleella flava</name>
    <dbReference type="NCBI Taxonomy" id="2527939"/>
    <lineage>
        <taxon>Bacteria</taxon>
        <taxon>Pseudomonadati</taxon>
        <taxon>Bacteroidota</taxon>
        <taxon>Flavobacteriia</taxon>
        <taxon>Flavobacteriales</taxon>
        <taxon>Flavobacteriaceae</taxon>
    </lineage>
</organism>
<dbReference type="GO" id="GO:0016020">
    <property type="term" value="C:membrane"/>
    <property type="evidence" value="ECO:0007669"/>
    <property type="project" value="UniProtKB-SubCell"/>
</dbReference>
<dbReference type="InterPro" id="IPR050971">
    <property type="entry name" value="Cadherin-domain_protein"/>
</dbReference>
<dbReference type="Gene3D" id="2.60.40.60">
    <property type="entry name" value="Cadherins"/>
    <property type="match status" value="1"/>
</dbReference>
<keyword evidence="2" id="KW-0812">Transmembrane</keyword>
<protein>
    <submittedName>
        <fullName evidence="9">Cadherin repeat domain-containing protein</fullName>
    </submittedName>
</protein>
<evidence type="ECO:0000256" key="7">
    <source>
        <dbReference type="ARBA" id="ARBA00023136"/>
    </source>
</evidence>
<evidence type="ECO:0000256" key="4">
    <source>
        <dbReference type="ARBA" id="ARBA00022837"/>
    </source>
</evidence>
<evidence type="ECO:0000313" key="10">
    <source>
        <dbReference type="Proteomes" id="UP000291142"/>
    </source>
</evidence>
<dbReference type="PANTHER" id="PTHR24025:SF23">
    <property type="entry name" value="NEURAL-CADHERIN"/>
    <property type="match status" value="1"/>
</dbReference>
<dbReference type="GO" id="GO:0005911">
    <property type="term" value="C:cell-cell junction"/>
    <property type="evidence" value="ECO:0007669"/>
    <property type="project" value="TreeGrafter"/>
</dbReference>
<dbReference type="PANTHER" id="PTHR24025">
    <property type="entry name" value="DESMOGLEIN FAMILY MEMBER"/>
    <property type="match status" value="1"/>
</dbReference>
<keyword evidence="3" id="KW-0677">Repeat</keyword>
<dbReference type="Pfam" id="PF00028">
    <property type="entry name" value="Cadherin"/>
    <property type="match status" value="1"/>
</dbReference>
<accession>A0A4V2J9W5</accession>
<dbReference type="CDD" id="cd11304">
    <property type="entry name" value="Cadherin_repeat"/>
    <property type="match status" value="1"/>
</dbReference>
<keyword evidence="5" id="KW-0130">Cell adhesion</keyword>
<evidence type="ECO:0000256" key="1">
    <source>
        <dbReference type="ARBA" id="ARBA00004370"/>
    </source>
</evidence>
<feature type="domain" description="Cadherin" evidence="8">
    <location>
        <begin position="48"/>
        <end position="126"/>
    </location>
</feature>
<keyword evidence="6" id="KW-1133">Transmembrane helix</keyword>
<sequence>MNSIKFFSLACAVMLFCACQKDDTPTNSAPVLEDRTMNMNENPTSDLVTTVTATDADDDQLTYTIVSQTPENSVGINTANGEIYIVNASAFDYEQNTTIIINIEVTDGVNTTASALTINILDVNENG</sequence>
<dbReference type="PROSITE" id="PS50268">
    <property type="entry name" value="CADHERIN_2"/>
    <property type="match status" value="1"/>
</dbReference>
<comment type="caution">
    <text evidence="9">The sequence shown here is derived from an EMBL/GenBank/DDBJ whole genome shotgun (WGS) entry which is preliminary data.</text>
</comment>
<dbReference type="AlphaFoldDB" id="A0A4V2J9W5"/>
<evidence type="ECO:0000256" key="6">
    <source>
        <dbReference type="ARBA" id="ARBA00022989"/>
    </source>
</evidence>
<dbReference type="OrthoDB" id="9765957at2"/>